<keyword evidence="7 13" id="KW-0732">Signal</keyword>
<dbReference type="InterPro" id="IPR011050">
    <property type="entry name" value="Pectin_lyase_fold/virulence"/>
</dbReference>
<feature type="compositionally biased region" description="Basic and acidic residues" evidence="12">
    <location>
        <begin position="304"/>
        <end position="317"/>
    </location>
</feature>
<dbReference type="Proteomes" id="UP001209570">
    <property type="component" value="Unassembled WGS sequence"/>
</dbReference>
<gene>
    <name evidence="14" type="ORF">P43SY_012020</name>
</gene>
<comment type="catalytic activity">
    <reaction evidence="1">
        <text>Eliminative cleavage of (1-&gt;4)-alpha-D-galacturonan to give oligosaccharides with 4-deoxy-alpha-D-galact-4-enuronosyl groups at their non-reducing ends.</text>
        <dbReference type="EC" id="4.2.2.2"/>
    </reaction>
</comment>
<dbReference type="PANTHER" id="PTHR33407:SF9">
    <property type="entry name" value="PECTATE LYASE F-RELATED"/>
    <property type="match status" value="1"/>
</dbReference>
<dbReference type="GO" id="GO:0045490">
    <property type="term" value="P:pectin catabolic process"/>
    <property type="evidence" value="ECO:0007669"/>
    <property type="project" value="TreeGrafter"/>
</dbReference>
<reference evidence="14" key="1">
    <citation type="submission" date="2021-12" db="EMBL/GenBank/DDBJ databases">
        <title>Prjna785345.</title>
        <authorList>
            <person name="Rujirawat T."/>
            <person name="Krajaejun T."/>
        </authorList>
    </citation>
    <scope>NUCLEOTIDE SEQUENCE</scope>
    <source>
        <strain evidence="14">Pi057C3</strain>
    </source>
</reference>
<dbReference type="Gene3D" id="2.160.20.10">
    <property type="entry name" value="Single-stranded right-handed beta-helix, Pectin lyase-like"/>
    <property type="match status" value="1"/>
</dbReference>
<name>A0AAD5Q134_PYTIN</name>
<comment type="subcellular location">
    <subcellularLocation>
        <location evidence="3">Secreted</location>
    </subcellularLocation>
</comment>
<evidence type="ECO:0000256" key="5">
    <source>
        <dbReference type="ARBA" id="ARBA00012272"/>
    </source>
</evidence>
<dbReference type="EC" id="4.2.2.2" evidence="5"/>
<keyword evidence="9" id="KW-0456">Lyase</keyword>
<comment type="cofactor">
    <cofactor evidence="2">
        <name>Ca(2+)</name>
        <dbReference type="ChEBI" id="CHEBI:29108"/>
    </cofactor>
</comment>
<evidence type="ECO:0000313" key="14">
    <source>
        <dbReference type="EMBL" id="KAJ0391043.1"/>
    </source>
</evidence>
<keyword evidence="8" id="KW-0106">Calcium</keyword>
<sequence length="317" mass="33665">MFANINVQSLVLLLSLAVSAHAAPMPSGAWPKSQGLERFDAPRVVKAGETFDGGMKTYERSNVVCQGQKESGAKDAVFIVEPGATLKNVIIGKNQMEGVHCDRHDCTIENVWWDDVCEDALTIKGGSASSLARVIGGGARHADDKIVQHNGAGKVSIDGFYAHTFGKLYRSCGTCGEVKREVEVTNVLAVEPKSSVVTVNSNFGDRAVLRNVVVESSKSKVTVCGKTKGGKGGEPTKDGDGPDGTVCVYGPNDVKVNGGRSDAAAGDSDSNGKDASKATKAPKKSKKKEDRSLDFSELELQQQEAHDDDARRRSLRA</sequence>
<dbReference type="PANTHER" id="PTHR33407">
    <property type="entry name" value="PECTATE LYASE F-RELATED"/>
    <property type="match status" value="1"/>
</dbReference>
<dbReference type="SUPFAM" id="SSF51126">
    <property type="entry name" value="Pectin lyase-like"/>
    <property type="match status" value="1"/>
</dbReference>
<evidence type="ECO:0000256" key="11">
    <source>
        <dbReference type="ARBA" id="ARBA00039895"/>
    </source>
</evidence>
<evidence type="ECO:0000256" key="12">
    <source>
        <dbReference type="SAM" id="MobiDB-lite"/>
    </source>
</evidence>
<keyword evidence="6" id="KW-0964">Secreted</keyword>
<organism evidence="14 15">
    <name type="scientific">Pythium insidiosum</name>
    <name type="common">Pythiosis disease agent</name>
    <dbReference type="NCBI Taxonomy" id="114742"/>
    <lineage>
        <taxon>Eukaryota</taxon>
        <taxon>Sar</taxon>
        <taxon>Stramenopiles</taxon>
        <taxon>Oomycota</taxon>
        <taxon>Peronosporomycetes</taxon>
        <taxon>Pythiales</taxon>
        <taxon>Pythiaceae</taxon>
        <taxon>Pythium</taxon>
    </lineage>
</organism>
<comment type="similarity">
    <text evidence="4">Belongs to the polysaccharide lyase 3 family.</text>
</comment>
<evidence type="ECO:0000256" key="8">
    <source>
        <dbReference type="ARBA" id="ARBA00022837"/>
    </source>
</evidence>
<evidence type="ECO:0000256" key="1">
    <source>
        <dbReference type="ARBA" id="ARBA00000695"/>
    </source>
</evidence>
<feature type="signal peptide" evidence="13">
    <location>
        <begin position="1"/>
        <end position="22"/>
    </location>
</feature>
<dbReference type="AlphaFoldDB" id="A0AAD5Q134"/>
<evidence type="ECO:0000256" key="9">
    <source>
        <dbReference type="ARBA" id="ARBA00023239"/>
    </source>
</evidence>
<evidence type="ECO:0000256" key="7">
    <source>
        <dbReference type="ARBA" id="ARBA00022729"/>
    </source>
</evidence>
<dbReference type="GO" id="GO:0030570">
    <property type="term" value="F:pectate lyase activity"/>
    <property type="evidence" value="ECO:0007669"/>
    <property type="project" value="UniProtKB-EC"/>
</dbReference>
<evidence type="ECO:0000313" key="15">
    <source>
        <dbReference type="Proteomes" id="UP001209570"/>
    </source>
</evidence>
<proteinExistence type="inferred from homology"/>
<feature type="chain" id="PRO_5042135442" description="Probable pectate lyase F" evidence="13">
    <location>
        <begin position="23"/>
        <end position="317"/>
    </location>
</feature>
<evidence type="ECO:0000256" key="4">
    <source>
        <dbReference type="ARBA" id="ARBA00006463"/>
    </source>
</evidence>
<accession>A0AAD5Q134</accession>
<comment type="caution">
    <text evidence="14">The sequence shown here is derived from an EMBL/GenBank/DDBJ whole genome shotgun (WGS) entry which is preliminary data.</text>
</comment>
<dbReference type="Pfam" id="PF03211">
    <property type="entry name" value="Pectate_lyase"/>
    <property type="match status" value="1"/>
</dbReference>
<evidence type="ECO:0000256" key="6">
    <source>
        <dbReference type="ARBA" id="ARBA00022525"/>
    </source>
</evidence>
<dbReference type="GO" id="GO:0005576">
    <property type="term" value="C:extracellular region"/>
    <property type="evidence" value="ECO:0007669"/>
    <property type="project" value="UniProtKB-SubCell"/>
</dbReference>
<feature type="region of interest" description="Disordered" evidence="12">
    <location>
        <begin position="223"/>
        <end position="317"/>
    </location>
</feature>
<evidence type="ECO:0000256" key="10">
    <source>
        <dbReference type="ARBA" id="ARBA00025679"/>
    </source>
</evidence>
<dbReference type="InterPro" id="IPR004898">
    <property type="entry name" value="Pectate_lyase_PlyH/PlyE-like"/>
</dbReference>
<evidence type="ECO:0000256" key="13">
    <source>
        <dbReference type="SAM" id="SignalP"/>
    </source>
</evidence>
<comment type="function">
    <text evidence="10">Pectinolytic enzyme consist of four classes of enzymes: pectin lyase, polygalacturonase, pectin methylesterase and rhamnogalacturonase. Among pectinolytic enzymes, pectin lyase is the most important in depolymerization of pectin, since it cleaves internal glycosidic bonds of highly methylated pectins. Favors pectate, the anion, over pectin, the methyl ester.</text>
</comment>
<evidence type="ECO:0000256" key="2">
    <source>
        <dbReference type="ARBA" id="ARBA00001913"/>
    </source>
</evidence>
<evidence type="ECO:0000256" key="3">
    <source>
        <dbReference type="ARBA" id="ARBA00004613"/>
    </source>
</evidence>
<dbReference type="InterPro" id="IPR012334">
    <property type="entry name" value="Pectin_lyas_fold"/>
</dbReference>
<keyword evidence="15" id="KW-1185">Reference proteome</keyword>
<dbReference type="EMBL" id="JAKCXM010001359">
    <property type="protein sequence ID" value="KAJ0391043.1"/>
    <property type="molecule type" value="Genomic_DNA"/>
</dbReference>
<protein>
    <recommendedName>
        <fullName evidence="11">Probable pectate lyase F</fullName>
        <ecNumber evidence="5">4.2.2.2</ecNumber>
    </recommendedName>
</protein>